<protein>
    <submittedName>
        <fullName evidence="1">Uncharacterized protein</fullName>
    </submittedName>
</protein>
<dbReference type="EMBL" id="JANPWB010000012">
    <property type="protein sequence ID" value="KAJ1114760.1"/>
    <property type="molecule type" value="Genomic_DNA"/>
</dbReference>
<proteinExistence type="predicted"/>
<reference evidence="1" key="1">
    <citation type="journal article" date="2022" name="bioRxiv">
        <title>Sequencing and chromosome-scale assembly of the giantPleurodeles waltlgenome.</title>
        <authorList>
            <person name="Brown T."/>
            <person name="Elewa A."/>
            <person name="Iarovenko S."/>
            <person name="Subramanian E."/>
            <person name="Araus A.J."/>
            <person name="Petzold A."/>
            <person name="Susuki M."/>
            <person name="Suzuki K.-i.T."/>
            <person name="Hayashi T."/>
            <person name="Toyoda A."/>
            <person name="Oliveira C."/>
            <person name="Osipova E."/>
            <person name="Leigh N.D."/>
            <person name="Simon A."/>
            <person name="Yun M.H."/>
        </authorList>
    </citation>
    <scope>NUCLEOTIDE SEQUENCE</scope>
    <source>
        <strain evidence="1">20211129_DDA</strain>
        <tissue evidence="1">Liver</tissue>
    </source>
</reference>
<dbReference type="Proteomes" id="UP001066276">
    <property type="component" value="Chromosome 8"/>
</dbReference>
<evidence type="ECO:0000313" key="2">
    <source>
        <dbReference type="Proteomes" id="UP001066276"/>
    </source>
</evidence>
<name>A0AAV7NIL9_PLEWA</name>
<dbReference type="AlphaFoldDB" id="A0AAV7NIL9"/>
<sequence length="203" mass="21106">MLCLAGSSSFLRATPLDVRVCALMSFIPCTRLSSHMPARGRAWQDGRLDTLQVSSSVPADPALILLCSGDLEPTVGTVRCCEGSGSCLAAFWGFPLDPVLIVGPYWATRITAGRGTGGPIPRPTFGRLFCPIPGVDSWSAPPPDGDGGPAFVSRSLGDYRFLLPAGSGLLSAGLLRSRGGSCGSGLVPAGARIGAGWAQFWKR</sequence>
<gene>
    <name evidence="1" type="ORF">NDU88_002991</name>
</gene>
<accession>A0AAV7NIL9</accession>
<evidence type="ECO:0000313" key="1">
    <source>
        <dbReference type="EMBL" id="KAJ1114760.1"/>
    </source>
</evidence>
<comment type="caution">
    <text evidence="1">The sequence shown here is derived from an EMBL/GenBank/DDBJ whole genome shotgun (WGS) entry which is preliminary data.</text>
</comment>
<organism evidence="1 2">
    <name type="scientific">Pleurodeles waltl</name>
    <name type="common">Iberian ribbed newt</name>
    <dbReference type="NCBI Taxonomy" id="8319"/>
    <lineage>
        <taxon>Eukaryota</taxon>
        <taxon>Metazoa</taxon>
        <taxon>Chordata</taxon>
        <taxon>Craniata</taxon>
        <taxon>Vertebrata</taxon>
        <taxon>Euteleostomi</taxon>
        <taxon>Amphibia</taxon>
        <taxon>Batrachia</taxon>
        <taxon>Caudata</taxon>
        <taxon>Salamandroidea</taxon>
        <taxon>Salamandridae</taxon>
        <taxon>Pleurodelinae</taxon>
        <taxon>Pleurodeles</taxon>
    </lineage>
</organism>
<keyword evidence="2" id="KW-1185">Reference proteome</keyword>